<sequence length="40" mass="4514">MADGGTAAELARAAGYSERMMFRLLRVLYRKLPARNRTEA</sequence>
<evidence type="ECO:0000313" key="1">
    <source>
        <dbReference type="EMBL" id="GAA5198396.1"/>
    </source>
</evidence>
<dbReference type="Gene3D" id="1.10.10.10">
    <property type="entry name" value="Winged helix-like DNA-binding domain superfamily/Winged helix DNA-binding domain"/>
    <property type="match status" value="1"/>
</dbReference>
<evidence type="ECO:0000313" key="2">
    <source>
        <dbReference type="Proteomes" id="UP001501570"/>
    </source>
</evidence>
<keyword evidence="2" id="KW-1185">Reference proteome</keyword>
<proteinExistence type="predicted"/>
<comment type="caution">
    <text evidence="1">The sequence shown here is derived from an EMBL/GenBank/DDBJ whole genome shotgun (WGS) entry which is preliminary data.</text>
</comment>
<gene>
    <name evidence="1" type="ORF">GCM10023322_71670</name>
</gene>
<protein>
    <recommendedName>
        <fullName evidence="3">HTH araC/xylS-type domain-containing protein</fullName>
    </recommendedName>
</protein>
<name>A0ABP9SPK1_9ACTN</name>
<evidence type="ECO:0008006" key="3">
    <source>
        <dbReference type="Google" id="ProtNLM"/>
    </source>
</evidence>
<dbReference type="Proteomes" id="UP001501570">
    <property type="component" value="Unassembled WGS sequence"/>
</dbReference>
<accession>A0ABP9SPK1</accession>
<reference evidence="2" key="1">
    <citation type="journal article" date="2019" name="Int. J. Syst. Evol. Microbiol.">
        <title>The Global Catalogue of Microorganisms (GCM) 10K type strain sequencing project: providing services to taxonomists for standard genome sequencing and annotation.</title>
        <authorList>
            <consortium name="The Broad Institute Genomics Platform"/>
            <consortium name="The Broad Institute Genome Sequencing Center for Infectious Disease"/>
            <person name="Wu L."/>
            <person name="Ma J."/>
        </authorList>
    </citation>
    <scope>NUCLEOTIDE SEQUENCE [LARGE SCALE GENOMIC DNA]</scope>
    <source>
        <strain evidence="2">JCM 18304</strain>
    </source>
</reference>
<dbReference type="InterPro" id="IPR036388">
    <property type="entry name" value="WH-like_DNA-bd_sf"/>
</dbReference>
<organism evidence="1 2">
    <name type="scientific">Rugosimonospora acidiphila</name>
    <dbReference type="NCBI Taxonomy" id="556531"/>
    <lineage>
        <taxon>Bacteria</taxon>
        <taxon>Bacillati</taxon>
        <taxon>Actinomycetota</taxon>
        <taxon>Actinomycetes</taxon>
        <taxon>Micromonosporales</taxon>
        <taxon>Micromonosporaceae</taxon>
        <taxon>Rugosimonospora</taxon>
    </lineage>
</organism>
<dbReference type="EMBL" id="BAABJQ010000033">
    <property type="protein sequence ID" value="GAA5198396.1"/>
    <property type="molecule type" value="Genomic_DNA"/>
</dbReference>